<dbReference type="InterPro" id="IPR000898">
    <property type="entry name" value="Indolamine_dOase"/>
</dbReference>
<dbReference type="GO" id="GO:0034354">
    <property type="term" value="P:'de novo' NAD+ biosynthetic process from L-tryptophan"/>
    <property type="evidence" value="ECO:0007669"/>
    <property type="project" value="TreeGrafter"/>
</dbReference>
<keyword evidence="5" id="KW-0349">Heme</keyword>
<dbReference type="Proteomes" id="UP000314980">
    <property type="component" value="Unassembled WGS sequence"/>
</dbReference>
<dbReference type="InParanoid" id="A0A4W6DK79"/>
<dbReference type="GO" id="GO:0046872">
    <property type="term" value="F:metal ion binding"/>
    <property type="evidence" value="ECO:0007669"/>
    <property type="project" value="UniProtKB-KW"/>
</dbReference>
<organism evidence="6 7">
    <name type="scientific">Lates calcarifer</name>
    <name type="common">Barramundi</name>
    <name type="synonym">Holocentrus calcarifer</name>
    <dbReference type="NCBI Taxonomy" id="8187"/>
    <lineage>
        <taxon>Eukaryota</taxon>
        <taxon>Metazoa</taxon>
        <taxon>Chordata</taxon>
        <taxon>Craniata</taxon>
        <taxon>Vertebrata</taxon>
        <taxon>Euteleostomi</taxon>
        <taxon>Actinopterygii</taxon>
        <taxon>Neopterygii</taxon>
        <taxon>Teleostei</taxon>
        <taxon>Neoteleostei</taxon>
        <taxon>Acanthomorphata</taxon>
        <taxon>Carangaria</taxon>
        <taxon>Carangaria incertae sedis</taxon>
        <taxon>Centropomidae</taxon>
        <taxon>Lates</taxon>
    </lineage>
</organism>
<keyword evidence="3 5" id="KW-0408">Iron</keyword>
<evidence type="ECO:0000256" key="1">
    <source>
        <dbReference type="ARBA" id="ARBA00007119"/>
    </source>
</evidence>
<keyword evidence="7" id="KW-1185">Reference proteome</keyword>
<reference evidence="7" key="1">
    <citation type="submission" date="2015-09" db="EMBL/GenBank/DDBJ databases">
        <authorList>
            <person name="Sai Rama Sridatta P."/>
        </authorList>
    </citation>
    <scope>NUCLEOTIDE SEQUENCE [LARGE SCALE GENOMIC DNA]</scope>
</reference>
<dbReference type="InterPro" id="IPR037217">
    <property type="entry name" value="Trp/Indoleamine_2_3_dOase-like"/>
</dbReference>
<evidence type="ECO:0000256" key="4">
    <source>
        <dbReference type="ARBA" id="ARBA00023079"/>
    </source>
</evidence>
<dbReference type="GO" id="GO:0005737">
    <property type="term" value="C:cytoplasm"/>
    <property type="evidence" value="ECO:0007669"/>
    <property type="project" value="TreeGrafter"/>
</dbReference>
<dbReference type="AlphaFoldDB" id="A0A4W6DK79"/>
<dbReference type="GO" id="GO:0004833">
    <property type="term" value="F:L-tryptophan 2,3-dioxygenase activity"/>
    <property type="evidence" value="ECO:0007669"/>
    <property type="project" value="TreeGrafter"/>
</dbReference>
<keyword evidence="2 5" id="KW-0479">Metal-binding</keyword>
<dbReference type="PROSITE" id="PS00876">
    <property type="entry name" value="IDO_1"/>
    <property type="match status" value="1"/>
</dbReference>
<reference evidence="6" key="3">
    <citation type="submission" date="2025-09" db="UniProtKB">
        <authorList>
            <consortium name="Ensembl"/>
        </authorList>
    </citation>
    <scope>IDENTIFICATION</scope>
</reference>
<feature type="binding site" description="proximal binding residue" evidence="5">
    <location>
        <position position="312"/>
    </location>
    <ligand>
        <name>heme b</name>
        <dbReference type="ChEBI" id="CHEBI:60344"/>
    </ligand>
    <ligandPart>
        <name>Fe</name>
        <dbReference type="ChEBI" id="CHEBI:18248"/>
    </ligandPart>
</feature>
<dbReference type="SUPFAM" id="SSF140959">
    <property type="entry name" value="Indolic compounds 2,3-dioxygenase-like"/>
    <property type="match status" value="1"/>
</dbReference>
<dbReference type="GO" id="GO:0020037">
    <property type="term" value="F:heme binding"/>
    <property type="evidence" value="ECO:0007669"/>
    <property type="project" value="InterPro"/>
</dbReference>
<evidence type="ECO:0000313" key="7">
    <source>
        <dbReference type="Proteomes" id="UP000314980"/>
    </source>
</evidence>
<sequence>METINRETLQADFDAFDISEELGFLLEEPLTNLPDYYRVWLDLANNLTHLIESRKLRDLVHKMPVLSPHLLSNHRELRLAHLALGFISMGYVWQEGQHAPAQILPKALALPYWLISHSVLANWKLRDPTGEMEIGNMDLIFSFPGGESCRGFFIVSLLVEMAASSGIMVSASSSSLLALSEPQLFAVYHVDPAAFHGTLRIFVSGWRDNPMLPRGLLYEGVSNEPILLSGGSAAQSSAIQCFDALLCIQHEDEAGAFLTRMRDYMPPAHRQLIETLCSLPSLRDFLLCCSSSDLCQAYNSCVSALVDLRSYHLNTVTKYIIVPGNHAMGCPLRGVCTGLNATGTGGTSLMVFLKSVRNATQKALILERPSVSRN</sequence>
<evidence type="ECO:0000313" key="6">
    <source>
        <dbReference type="Ensembl" id="ENSLCAP00010025274.1"/>
    </source>
</evidence>
<dbReference type="Ensembl" id="ENSLCAT00010025822.1">
    <property type="protein sequence ID" value="ENSLCAP00010025274.1"/>
    <property type="gene ID" value="ENSLCAG00010011833.1"/>
</dbReference>
<reference evidence="6" key="2">
    <citation type="submission" date="2025-08" db="UniProtKB">
        <authorList>
            <consortium name="Ensembl"/>
        </authorList>
    </citation>
    <scope>IDENTIFICATION</scope>
</reference>
<proteinExistence type="inferred from homology"/>
<keyword evidence="4" id="KW-0823">Tryptophan catabolism</keyword>
<evidence type="ECO:0000256" key="2">
    <source>
        <dbReference type="ARBA" id="ARBA00022723"/>
    </source>
</evidence>
<dbReference type="STRING" id="8187.ENSLCAP00010025274"/>
<dbReference type="Pfam" id="PF01231">
    <property type="entry name" value="IDO"/>
    <property type="match status" value="2"/>
</dbReference>
<dbReference type="GO" id="GO:0033754">
    <property type="term" value="F:indoleamine 2,3-dioxygenase activity"/>
    <property type="evidence" value="ECO:0007669"/>
    <property type="project" value="TreeGrafter"/>
</dbReference>
<protein>
    <recommendedName>
        <fullName evidence="8">Indoleamine 2,3-dioxygenase 1</fullName>
    </recommendedName>
</protein>
<evidence type="ECO:0000256" key="5">
    <source>
        <dbReference type="PIRSR" id="PIRSR600898-1"/>
    </source>
</evidence>
<name>A0A4W6DK79_LATCA</name>
<dbReference type="Gene3D" id="1.20.58.480">
    <property type="match status" value="1"/>
</dbReference>
<evidence type="ECO:0000256" key="3">
    <source>
        <dbReference type="ARBA" id="ARBA00023004"/>
    </source>
</evidence>
<dbReference type="GO" id="GO:0019441">
    <property type="term" value="P:L-tryptophan catabolic process to kynurenine"/>
    <property type="evidence" value="ECO:0007669"/>
    <property type="project" value="InterPro"/>
</dbReference>
<evidence type="ECO:0008006" key="8">
    <source>
        <dbReference type="Google" id="ProtNLM"/>
    </source>
</evidence>
<dbReference type="GeneTree" id="ENSGT00940000164380"/>
<comment type="similarity">
    <text evidence="1">Belongs to the indoleamine 2,3-dioxygenase family.</text>
</comment>
<accession>A0A4W6DK79</accession>
<dbReference type="PANTHER" id="PTHR28657:SF2">
    <property type="entry name" value="INDOLEAMINE 2,3-DIOXYGENASE 1"/>
    <property type="match status" value="1"/>
</dbReference>
<dbReference type="PANTHER" id="PTHR28657">
    <property type="entry name" value="INDOLEAMINE 2,3-DIOXYGENASE"/>
    <property type="match status" value="1"/>
</dbReference>